<dbReference type="Pfam" id="PF03466">
    <property type="entry name" value="LysR_substrate"/>
    <property type="match status" value="1"/>
</dbReference>
<dbReference type="InterPro" id="IPR000847">
    <property type="entry name" value="LysR_HTH_N"/>
</dbReference>
<proteinExistence type="inferred from homology"/>
<dbReference type="GO" id="GO:0003700">
    <property type="term" value="F:DNA-binding transcription factor activity"/>
    <property type="evidence" value="ECO:0007669"/>
    <property type="project" value="InterPro"/>
</dbReference>
<accession>A0A7Y7WHX9</accession>
<protein>
    <submittedName>
        <fullName evidence="6">LysR family transcriptional regulator</fullName>
    </submittedName>
</protein>
<dbReference type="InterPro" id="IPR050950">
    <property type="entry name" value="HTH-type_LysR_regulators"/>
</dbReference>
<dbReference type="Proteomes" id="UP000582981">
    <property type="component" value="Unassembled WGS sequence"/>
</dbReference>
<keyword evidence="4" id="KW-0804">Transcription</keyword>
<dbReference type="Pfam" id="PF00126">
    <property type="entry name" value="HTH_1"/>
    <property type="match status" value="1"/>
</dbReference>
<evidence type="ECO:0000259" key="5">
    <source>
        <dbReference type="PROSITE" id="PS50931"/>
    </source>
</evidence>
<evidence type="ECO:0000256" key="2">
    <source>
        <dbReference type="ARBA" id="ARBA00023015"/>
    </source>
</evidence>
<dbReference type="InterPro" id="IPR036388">
    <property type="entry name" value="WH-like_DNA-bd_sf"/>
</dbReference>
<sequence length="299" mass="32255">MSMLFEDLKAFAAVIECASLTRAAETLCLTQSAVSRRIQHLEQSLGVTLFDRTSRPPVPTAMGQRIYQQATGLLREADSLLSIAREDAGPSGRFRVGLTQIVADAVVFEMVTAVKHAFPNLEMQLVTGWSSELEQLMARGELDAATLMQPAPSGLPPGLSGRKIATLEILVVQSKQHPLVDASTHIGSLCGKEWILNPVGCGYRAALEAAMGGQGRRLKLGVDTHGAAIQMRMIAAGLGLGLIPRHLLQTSPYVNELSVINLDDFALDMDIWIVHSSQPGNLRQANELLCRSVEAGFPH</sequence>
<feature type="domain" description="HTH lysR-type" evidence="5">
    <location>
        <begin position="3"/>
        <end position="60"/>
    </location>
</feature>
<comment type="similarity">
    <text evidence="1">Belongs to the LysR transcriptional regulatory family.</text>
</comment>
<dbReference type="PRINTS" id="PR00039">
    <property type="entry name" value="HTHLYSR"/>
</dbReference>
<dbReference type="InterPro" id="IPR005119">
    <property type="entry name" value="LysR_subst-bd"/>
</dbReference>
<dbReference type="CDD" id="cd05466">
    <property type="entry name" value="PBP2_LTTR_substrate"/>
    <property type="match status" value="1"/>
</dbReference>
<dbReference type="SUPFAM" id="SSF46785">
    <property type="entry name" value="Winged helix' DNA-binding domain"/>
    <property type="match status" value="1"/>
</dbReference>
<dbReference type="Gene3D" id="3.40.190.10">
    <property type="entry name" value="Periplasmic binding protein-like II"/>
    <property type="match status" value="2"/>
</dbReference>
<dbReference type="InterPro" id="IPR036390">
    <property type="entry name" value="WH_DNA-bd_sf"/>
</dbReference>
<dbReference type="FunFam" id="1.10.10.10:FF:000001">
    <property type="entry name" value="LysR family transcriptional regulator"/>
    <property type="match status" value="1"/>
</dbReference>
<dbReference type="PANTHER" id="PTHR30419:SF30">
    <property type="entry name" value="LYSR FAMILY TRANSCRIPTIONAL REGULATOR"/>
    <property type="match status" value="1"/>
</dbReference>
<dbReference type="PANTHER" id="PTHR30419">
    <property type="entry name" value="HTH-TYPE TRANSCRIPTIONAL REGULATOR YBHD"/>
    <property type="match status" value="1"/>
</dbReference>
<reference evidence="6 7" key="1">
    <citation type="submission" date="2020-04" db="EMBL/GenBank/DDBJ databases">
        <title>Molecular characterization of pseudomonads from Agaricus bisporus reveal novel blotch 2 pathogens in Western Europe.</title>
        <authorList>
            <person name="Taparia T."/>
            <person name="Krijger M."/>
            <person name="Haynes E."/>
            <person name="Elpinstone J.G."/>
            <person name="Noble R."/>
            <person name="Van Der Wolf J."/>
        </authorList>
    </citation>
    <scope>NUCLEOTIDE SEQUENCE [LARGE SCALE GENOMIC DNA]</scope>
    <source>
        <strain evidence="6 7">F1001</strain>
    </source>
</reference>
<comment type="caution">
    <text evidence="6">The sequence shown here is derived from an EMBL/GenBank/DDBJ whole genome shotgun (WGS) entry which is preliminary data.</text>
</comment>
<keyword evidence="2" id="KW-0805">Transcription regulation</keyword>
<evidence type="ECO:0000313" key="6">
    <source>
        <dbReference type="EMBL" id="NWB49807.1"/>
    </source>
</evidence>
<evidence type="ECO:0000256" key="1">
    <source>
        <dbReference type="ARBA" id="ARBA00009437"/>
    </source>
</evidence>
<dbReference type="EMBL" id="JACAPU010000033">
    <property type="protein sequence ID" value="NWB49807.1"/>
    <property type="molecule type" value="Genomic_DNA"/>
</dbReference>
<dbReference type="AlphaFoldDB" id="A0A7Y7WHX9"/>
<dbReference type="GO" id="GO:0003677">
    <property type="term" value="F:DNA binding"/>
    <property type="evidence" value="ECO:0007669"/>
    <property type="project" value="UniProtKB-KW"/>
</dbReference>
<evidence type="ECO:0000256" key="4">
    <source>
        <dbReference type="ARBA" id="ARBA00023163"/>
    </source>
</evidence>
<evidence type="ECO:0000313" key="7">
    <source>
        <dbReference type="Proteomes" id="UP000582981"/>
    </source>
</evidence>
<dbReference type="GO" id="GO:0005829">
    <property type="term" value="C:cytosol"/>
    <property type="evidence" value="ECO:0007669"/>
    <property type="project" value="TreeGrafter"/>
</dbReference>
<evidence type="ECO:0000256" key="3">
    <source>
        <dbReference type="ARBA" id="ARBA00023125"/>
    </source>
</evidence>
<keyword evidence="3" id="KW-0238">DNA-binding</keyword>
<organism evidence="6 7">
    <name type="scientific">Pseudomonas gingeri</name>
    <dbReference type="NCBI Taxonomy" id="117681"/>
    <lineage>
        <taxon>Bacteria</taxon>
        <taxon>Pseudomonadati</taxon>
        <taxon>Pseudomonadota</taxon>
        <taxon>Gammaproteobacteria</taxon>
        <taxon>Pseudomonadales</taxon>
        <taxon>Pseudomonadaceae</taxon>
        <taxon>Pseudomonas</taxon>
    </lineage>
</organism>
<dbReference type="PROSITE" id="PS50931">
    <property type="entry name" value="HTH_LYSR"/>
    <property type="match status" value="1"/>
</dbReference>
<gene>
    <name evidence="6" type="ORF">HX829_25305</name>
</gene>
<name>A0A7Y7WHX9_9PSED</name>
<dbReference type="Gene3D" id="1.10.10.10">
    <property type="entry name" value="Winged helix-like DNA-binding domain superfamily/Winged helix DNA-binding domain"/>
    <property type="match status" value="1"/>
</dbReference>
<dbReference type="SUPFAM" id="SSF53850">
    <property type="entry name" value="Periplasmic binding protein-like II"/>
    <property type="match status" value="1"/>
</dbReference>